<accession>A0A0T5NQ93</accession>
<dbReference type="PANTHER" id="PTHR43798:SF29">
    <property type="entry name" value="AB HYDROLASE-1 DOMAIN-CONTAINING PROTEIN"/>
    <property type="match status" value="1"/>
</dbReference>
<dbReference type="PATRIC" id="fig|1641875.4.peg.2374"/>
<dbReference type="SUPFAM" id="SSF53474">
    <property type="entry name" value="alpha/beta-Hydrolases"/>
    <property type="match status" value="1"/>
</dbReference>
<dbReference type="STRING" id="1641875.XM53_19210"/>
<reference evidence="2 3" key="1">
    <citation type="submission" date="2015-04" db="EMBL/GenBank/DDBJ databases">
        <title>The draft genome sequence of Roseovarius sp.R12b.</title>
        <authorList>
            <person name="Li G."/>
            <person name="Lai Q."/>
            <person name="Shao Z."/>
            <person name="Yan P."/>
        </authorList>
    </citation>
    <scope>NUCLEOTIDE SEQUENCE [LARGE SCALE GENOMIC DNA]</scope>
    <source>
        <strain evidence="2 3">R12B</strain>
    </source>
</reference>
<organism evidence="2 3">
    <name type="scientific">Roseovarius atlanticus</name>
    <dbReference type="NCBI Taxonomy" id="1641875"/>
    <lineage>
        <taxon>Bacteria</taxon>
        <taxon>Pseudomonadati</taxon>
        <taxon>Pseudomonadota</taxon>
        <taxon>Alphaproteobacteria</taxon>
        <taxon>Rhodobacterales</taxon>
        <taxon>Roseobacteraceae</taxon>
        <taxon>Roseovarius</taxon>
    </lineage>
</organism>
<proteinExistence type="predicted"/>
<dbReference type="PRINTS" id="PR00111">
    <property type="entry name" value="ABHYDROLASE"/>
</dbReference>
<dbReference type="Gene3D" id="3.40.50.1820">
    <property type="entry name" value="alpha/beta hydrolase"/>
    <property type="match status" value="1"/>
</dbReference>
<dbReference type="PANTHER" id="PTHR43798">
    <property type="entry name" value="MONOACYLGLYCEROL LIPASE"/>
    <property type="match status" value="1"/>
</dbReference>
<feature type="domain" description="AB hydrolase-1" evidence="1">
    <location>
        <begin position="25"/>
        <end position="250"/>
    </location>
</feature>
<dbReference type="InterPro" id="IPR050266">
    <property type="entry name" value="AB_hydrolase_sf"/>
</dbReference>
<dbReference type="InterPro" id="IPR029058">
    <property type="entry name" value="AB_hydrolase_fold"/>
</dbReference>
<dbReference type="InterPro" id="IPR000073">
    <property type="entry name" value="AB_hydrolase_1"/>
</dbReference>
<dbReference type="AlphaFoldDB" id="A0A0T5NQ93"/>
<comment type="caution">
    <text evidence="2">The sequence shown here is derived from an EMBL/GenBank/DDBJ whole genome shotgun (WGS) entry which is preliminary data.</text>
</comment>
<name>A0A0T5NQ93_9RHOB</name>
<dbReference type="Pfam" id="PF12697">
    <property type="entry name" value="Abhydrolase_6"/>
    <property type="match status" value="1"/>
</dbReference>
<gene>
    <name evidence="2" type="ORF">XM53_19210</name>
</gene>
<keyword evidence="3" id="KW-1185">Reference proteome</keyword>
<dbReference type="EMBL" id="LAXJ01000026">
    <property type="protein sequence ID" value="KRS10870.1"/>
    <property type="molecule type" value="Genomic_DNA"/>
</dbReference>
<sequence length="262" mass="27256">MTSTTLHRSEVAGLSVLDAGKGRPIVLLHGVGLNALAWGAQADGLSRDHRVIAPDMPGHGQSARLSAPVTLSNYVEAVLPLIEGLPEPAVVAGHSMGALIALEIAGRAPSKVCAVAALNGVFERAPEAAAAVQARAGSLDGVRNPDPTPTLERWFGTQGSPERTACDAWLRAVDPKGYKMAYTAFACAEGPSRRAISTLACPALFATGGRDPNSTPAMSRAMANLARDGRVLVIEDAAHMMPMTHAEDVTAVLADLAREVWS</sequence>
<evidence type="ECO:0000259" key="1">
    <source>
        <dbReference type="Pfam" id="PF12697"/>
    </source>
</evidence>
<dbReference type="Proteomes" id="UP000051295">
    <property type="component" value="Unassembled WGS sequence"/>
</dbReference>
<evidence type="ECO:0000313" key="2">
    <source>
        <dbReference type="EMBL" id="KRS10870.1"/>
    </source>
</evidence>
<dbReference type="RefSeq" id="WP_057796304.1">
    <property type="nucleotide sequence ID" value="NZ_LAXJ01000026.1"/>
</dbReference>
<dbReference type="OrthoDB" id="9804723at2"/>
<evidence type="ECO:0000313" key="3">
    <source>
        <dbReference type="Proteomes" id="UP000051295"/>
    </source>
</evidence>
<protein>
    <recommendedName>
        <fullName evidence="1">AB hydrolase-1 domain-containing protein</fullName>
    </recommendedName>
</protein>